<organism evidence="2 3">
    <name type="scientific">Salinithrix halophila</name>
    <dbReference type="NCBI Taxonomy" id="1485204"/>
    <lineage>
        <taxon>Bacteria</taxon>
        <taxon>Bacillati</taxon>
        <taxon>Bacillota</taxon>
        <taxon>Bacilli</taxon>
        <taxon>Bacillales</taxon>
        <taxon>Thermoactinomycetaceae</taxon>
        <taxon>Salinithrix</taxon>
    </lineage>
</organism>
<dbReference type="InterPro" id="IPR015421">
    <property type="entry name" value="PyrdxlP-dep_Trfase_major"/>
</dbReference>
<gene>
    <name evidence="2" type="ORF">ACFOUO_03235</name>
</gene>
<comment type="similarity">
    <text evidence="1">Belongs to the DegT/DnrJ/EryC1 family.</text>
</comment>
<reference evidence="3" key="1">
    <citation type="journal article" date="2019" name="Int. J. Syst. Evol. Microbiol.">
        <title>The Global Catalogue of Microorganisms (GCM) 10K type strain sequencing project: providing services to taxonomists for standard genome sequencing and annotation.</title>
        <authorList>
            <consortium name="The Broad Institute Genomics Platform"/>
            <consortium name="The Broad Institute Genome Sequencing Center for Infectious Disease"/>
            <person name="Wu L."/>
            <person name="Ma J."/>
        </authorList>
    </citation>
    <scope>NUCLEOTIDE SEQUENCE [LARGE SCALE GENOMIC DNA]</scope>
    <source>
        <strain evidence="3">IBRC-M 10813</strain>
    </source>
</reference>
<dbReference type="InterPro" id="IPR015422">
    <property type="entry name" value="PyrdxlP-dep_Trfase_small"/>
</dbReference>
<dbReference type="Gene3D" id="3.40.640.10">
    <property type="entry name" value="Type I PLP-dependent aspartate aminotransferase-like (Major domain)"/>
    <property type="match status" value="1"/>
</dbReference>
<dbReference type="InterPro" id="IPR015424">
    <property type="entry name" value="PyrdxlP-dep_Trfase"/>
</dbReference>
<keyword evidence="1" id="KW-0663">Pyridoxal phosphate</keyword>
<dbReference type="PANTHER" id="PTHR30244">
    <property type="entry name" value="TRANSAMINASE"/>
    <property type="match status" value="1"/>
</dbReference>
<keyword evidence="2" id="KW-0032">Aminotransferase</keyword>
<dbReference type="PANTHER" id="PTHR30244:SF34">
    <property type="entry name" value="DTDP-4-AMINO-4,6-DIDEOXYGALACTOSE TRANSAMINASE"/>
    <property type="match status" value="1"/>
</dbReference>
<evidence type="ECO:0000313" key="3">
    <source>
        <dbReference type="Proteomes" id="UP001595843"/>
    </source>
</evidence>
<proteinExistence type="inferred from homology"/>
<dbReference type="SUPFAM" id="SSF53383">
    <property type="entry name" value="PLP-dependent transferases"/>
    <property type="match status" value="1"/>
</dbReference>
<comment type="caution">
    <text evidence="2">The sequence shown here is derived from an EMBL/GenBank/DDBJ whole genome shotgun (WGS) entry which is preliminary data.</text>
</comment>
<dbReference type="Pfam" id="PF01041">
    <property type="entry name" value="DegT_DnrJ_EryC1"/>
    <property type="match status" value="1"/>
</dbReference>
<evidence type="ECO:0000256" key="1">
    <source>
        <dbReference type="RuleBase" id="RU004508"/>
    </source>
</evidence>
<dbReference type="Proteomes" id="UP001595843">
    <property type="component" value="Unassembled WGS sequence"/>
</dbReference>
<evidence type="ECO:0000313" key="2">
    <source>
        <dbReference type="EMBL" id="MFC4075817.1"/>
    </source>
</evidence>
<dbReference type="PIRSF" id="PIRSF000390">
    <property type="entry name" value="PLP_StrS"/>
    <property type="match status" value="1"/>
</dbReference>
<dbReference type="CDD" id="cd00616">
    <property type="entry name" value="AHBA_syn"/>
    <property type="match status" value="1"/>
</dbReference>
<dbReference type="InterPro" id="IPR000653">
    <property type="entry name" value="DegT/StrS_aminotransferase"/>
</dbReference>
<sequence length="403" mass="44609">MEPLAIHGGPPVRKAPYPDWPVFGVEEQRQLTAALYSGKWGGTGERRTGERPVIEELEERFARFHDAAYGVTLVNGTMAILVALQAAGVKTGDEVIMPPYTFIATASAPLLFGAIPVFVDVEEETLLLDPDKVESAITPRTKAIIAVHIAGAVADMTRLKDLADSYGLALIEDAAQAHGAQWEGKGVGALGHLGIFSFQSSKNMTAGEGGIILSNDRERIDRAWSLANVGRVRGGGWYQHERIGWNLRMTEFQASILLAQLDRLKEQLHLREKNAALLEELLGKVEGIRLIRRDPRVTRHAYHLYMFCLSPDRMRKASLSKFIRAVQAEGVPVVPGYPPLNRNPSVLRSIRDWAGEDRLQSCPVAEELADRQVMWLKQPILLTDGQGIRDVARAVEKVAAWYR</sequence>
<accession>A0ABV8JDI4</accession>
<dbReference type="Gene3D" id="3.90.1150.10">
    <property type="entry name" value="Aspartate Aminotransferase, domain 1"/>
    <property type="match status" value="1"/>
</dbReference>
<keyword evidence="3" id="KW-1185">Reference proteome</keyword>
<dbReference type="GO" id="GO:0008483">
    <property type="term" value="F:transaminase activity"/>
    <property type="evidence" value="ECO:0007669"/>
    <property type="project" value="UniProtKB-KW"/>
</dbReference>
<protein>
    <submittedName>
        <fullName evidence="2">DegT/DnrJ/EryC1/StrS family aminotransferase</fullName>
    </submittedName>
</protein>
<dbReference type="RefSeq" id="WP_380702096.1">
    <property type="nucleotide sequence ID" value="NZ_JBHSAP010000007.1"/>
</dbReference>
<keyword evidence="2" id="KW-0808">Transferase</keyword>
<name>A0ABV8JDI4_9BACL</name>
<dbReference type="EMBL" id="JBHSAP010000007">
    <property type="protein sequence ID" value="MFC4075817.1"/>
    <property type="molecule type" value="Genomic_DNA"/>
</dbReference>